<comment type="caution">
    <text evidence="1">The sequence shown here is derived from an EMBL/GenBank/DDBJ whole genome shotgun (WGS) entry which is preliminary data.</text>
</comment>
<proteinExistence type="predicted"/>
<dbReference type="AlphaFoldDB" id="A0AAV4MLQ7"/>
<reference evidence="1 2" key="1">
    <citation type="submission" date="2021-06" db="EMBL/GenBank/DDBJ databases">
        <title>Caerostris extrusa draft genome.</title>
        <authorList>
            <person name="Kono N."/>
            <person name="Arakawa K."/>
        </authorList>
    </citation>
    <scope>NUCLEOTIDE SEQUENCE [LARGE SCALE GENOMIC DNA]</scope>
</reference>
<dbReference type="EMBL" id="BPLR01019877">
    <property type="protein sequence ID" value="GIX72798.1"/>
    <property type="molecule type" value="Genomic_DNA"/>
</dbReference>
<protein>
    <submittedName>
        <fullName evidence="1">Uncharacterized protein</fullName>
    </submittedName>
</protein>
<name>A0AAV4MLQ7_CAEEX</name>
<sequence length="124" mass="14201">MTTAKFTGLDTLTSFRNTRAHTLEWWSSFEWLGKLLDVSLTENLLEQWVKCQKLRSSQFVGFALSNPEQVDYTGCDLPAETCGTSLSNRIQVVIKFSGRIRWYECNFSRGDSCACLGNFIYINH</sequence>
<evidence type="ECO:0000313" key="2">
    <source>
        <dbReference type="Proteomes" id="UP001054945"/>
    </source>
</evidence>
<dbReference type="Proteomes" id="UP001054945">
    <property type="component" value="Unassembled WGS sequence"/>
</dbReference>
<keyword evidence="2" id="KW-1185">Reference proteome</keyword>
<gene>
    <name evidence="1" type="ORF">CEXT_735011</name>
</gene>
<evidence type="ECO:0000313" key="1">
    <source>
        <dbReference type="EMBL" id="GIX72798.1"/>
    </source>
</evidence>
<accession>A0AAV4MLQ7</accession>
<organism evidence="1 2">
    <name type="scientific">Caerostris extrusa</name>
    <name type="common">Bark spider</name>
    <name type="synonym">Caerostris bankana</name>
    <dbReference type="NCBI Taxonomy" id="172846"/>
    <lineage>
        <taxon>Eukaryota</taxon>
        <taxon>Metazoa</taxon>
        <taxon>Ecdysozoa</taxon>
        <taxon>Arthropoda</taxon>
        <taxon>Chelicerata</taxon>
        <taxon>Arachnida</taxon>
        <taxon>Araneae</taxon>
        <taxon>Araneomorphae</taxon>
        <taxon>Entelegynae</taxon>
        <taxon>Araneoidea</taxon>
        <taxon>Araneidae</taxon>
        <taxon>Caerostris</taxon>
    </lineage>
</organism>